<dbReference type="AlphaFoldDB" id="A0AAE3XJT7"/>
<name>A0AAE3XJT7_9BACT</name>
<keyword evidence="2" id="KW-1185">Reference proteome</keyword>
<reference evidence="1" key="1">
    <citation type="submission" date="2023-07" db="EMBL/GenBank/DDBJ databases">
        <title>Genomic Encyclopedia of Type Strains, Phase IV (KMG-IV): sequencing the most valuable type-strain genomes for metagenomic binning, comparative biology and taxonomic classification.</title>
        <authorList>
            <person name="Goeker M."/>
        </authorList>
    </citation>
    <scope>NUCLEOTIDE SEQUENCE</scope>
    <source>
        <strain evidence="1">DSM 26174</strain>
    </source>
</reference>
<sequence length="125" mass="14169">MMTDTIEKSSLHTVFSNSKGTLFQCDIEMKFHLVFKGEKYALRVCDFLKFKRYIQSIDLEAKLASPAPEDDLEIVFISGSDRCMLLDMEDLISLRDLLEGGMTMLQLNSILVEKLGNVSLVAEHC</sequence>
<dbReference type="RefSeq" id="WP_309936703.1">
    <property type="nucleotide sequence ID" value="NZ_AP025305.1"/>
</dbReference>
<dbReference type="Proteomes" id="UP001185092">
    <property type="component" value="Unassembled WGS sequence"/>
</dbReference>
<gene>
    <name evidence="1" type="ORF">HNQ88_000231</name>
</gene>
<proteinExistence type="predicted"/>
<accession>A0AAE3XJT7</accession>
<comment type="caution">
    <text evidence="1">The sequence shown here is derived from an EMBL/GenBank/DDBJ whole genome shotgun (WGS) entry which is preliminary data.</text>
</comment>
<dbReference type="Pfam" id="PF20391">
    <property type="entry name" value="DUF6686"/>
    <property type="match status" value="1"/>
</dbReference>
<organism evidence="1 2">
    <name type="scientific">Aureibacter tunicatorum</name>
    <dbReference type="NCBI Taxonomy" id="866807"/>
    <lineage>
        <taxon>Bacteria</taxon>
        <taxon>Pseudomonadati</taxon>
        <taxon>Bacteroidota</taxon>
        <taxon>Cytophagia</taxon>
        <taxon>Cytophagales</taxon>
        <taxon>Persicobacteraceae</taxon>
        <taxon>Aureibacter</taxon>
    </lineage>
</organism>
<dbReference type="EMBL" id="JAVDQD010000001">
    <property type="protein sequence ID" value="MDR6237255.1"/>
    <property type="molecule type" value="Genomic_DNA"/>
</dbReference>
<protein>
    <submittedName>
        <fullName evidence="1">Uncharacterized protein</fullName>
    </submittedName>
</protein>
<evidence type="ECO:0000313" key="2">
    <source>
        <dbReference type="Proteomes" id="UP001185092"/>
    </source>
</evidence>
<evidence type="ECO:0000313" key="1">
    <source>
        <dbReference type="EMBL" id="MDR6237255.1"/>
    </source>
</evidence>
<dbReference type="InterPro" id="IPR046508">
    <property type="entry name" value="DUF6686"/>
</dbReference>